<sequence>MHSLDEFLITLQEQVGSAQRAIEFRQEKLFRSYLGVNGSVKDDALGITLPIENKCGNGAEETIRLPMQTILKPVCYSISRLSFEFDAALHKVQASKMECQGNLVMIIRKRRAQPKDLMKRISITLEGPQLGRAKVFIDEVLLKTLELTEKTAIYCGPKDLGDTLLEVIPRHSLSGEISFLLSAEDSARILEITSGRDLGGGLWKEIYFLVAAAIFIVLIIFVAFF</sequence>
<dbReference type="RefSeq" id="WP_139211370.1">
    <property type="nucleotide sequence ID" value="NZ_FNYO01000128.1"/>
</dbReference>
<proteinExistence type="predicted"/>
<accession>A0A1H6Z5F2</accession>
<dbReference type="EMBL" id="FNYO01000128">
    <property type="protein sequence ID" value="SEJ48661.1"/>
    <property type="molecule type" value="Genomic_DNA"/>
</dbReference>
<dbReference type="Proteomes" id="UP000199005">
    <property type="component" value="Unassembled WGS sequence"/>
</dbReference>
<feature type="transmembrane region" description="Helical" evidence="1">
    <location>
        <begin position="206"/>
        <end position="224"/>
    </location>
</feature>
<keyword evidence="1" id="KW-1133">Transmembrane helix</keyword>
<organism evidence="2 3">
    <name type="scientific">Azotobacter beijerinckii</name>
    <dbReference type="NCBI Taxonomy" id="170623"/>
    <lineage>
        <taxon>Bacteria</taxon>
        <taxon>Pseudomonadati</taxon>
        <taxon>Pseudomonadota</taxon>
        <taxon>Gammaproteobacteria</taxon>
        <taxon>Pseudomonadales</taxon>
        <taxon>Pseudomonadaceae</taxon>
        <taxon>Azotobacter</taxon>
    </lineage>
</organism>
<name>A0A1H6Z5F2_9GAMM</name>
<evidence type="ECO:0000313" key="3">
    <source>
        <dbReference type="Proteomes" id="UP000199005"/>
    </source>
</evidence>
<keyword evidence="1" id="KW-0472">Membrane</keyword>
<evidence type="ECO:0000313" key="2">
    <source>
        <dbReference type="EMBL" id="SEJ48661.1"/>
    </source>
</evidence>
<gene>
    <name evidence="2" type="ORF">SAMN04244579_04565</name>
</gene>
<reference evidence="2 3" key="1">
    <citation type="submission" date="2016-10" db="EMBL/GenBank/DDBJ databases">
        <authorList>
            <person name="de Groot N.N."/>
        </authorList>
    </citation>
    <scope>NUCLEOTIDE SEQUENCE [LARGE SCALE GENOMIC DNA]</scope>
    <source>
        <strain evidence="2 3">DSM 1041</strain>
    </source>
</reference>
<protein>
    <submittedName>
        <fullName evidence="2">Uncharacterized protein</fullName>
    </submittedName>
</protein>
<keyword evidence="1" id="KW-0812">Transmembrane</keyword>
<evidence type="ECO:0000256" key="1">
    <source>
        <dbReference type="SAM" id="Phobius"/>
    </source>
</evidence>
<dbReference type="AlphaFoldDB" id="A0A1H6Z5F2"/>